<evidence type="ECO:0000313" key="8">
    <source>
        <dbReference type="EMBL" id="SFL80904.1"/>
    </source>
</evidence>
<dbReference type="InterPro" id="IPR025405">
    <property type="entry name" value="DUF4131"/>
</dbReference>
<gene>
    <name evidence="8" type="ORF">SAMN04487943_10492</name>
</gene>
<protein>
    <submittedName>
        <fullName evidence="8">Competence protein ComEC</fullName>
    </submittedName>
</protein>
<evidence type="ECO:0000259" key="7">
    <source>
        <dbReference type="SMART" id="SM00849"/>
    </source>
</evidence>
<evidence type="ECO:0000256" key="2">
    <source>
        <dbReference type="ARBA" id="ARBA00022475"/>
    </source>
</evidence>
<evidence type="ECO:0000256" key="5">
    <source>
        <dbReference type="ARBA" id="ARBA00023136"/>
    </source>
</evidence>
<dbReference type="PANTHER" id="PTHR30619:SF1">
    <property type="entry name" value="RECOMBINATION PROTEIN 2"/>
    <property type="match status" value="1"/>
</dbReference>
<dbReference type="GO" id="GO:0030420">
    <property type="term" value="P:establishment of competence for transformation"/>
    <property type="evidence" value="ECO:0007669"/>
    <property type="project" value="InterPro"/>
</dbReference>
<feature type="transmembrane region" description="Helical" evidence="6">
    <location>
        <begin position="6"/>
        <end position="39"/>
    </location>
</feature>
<dbReference type="InterPro" id="IPR001279">
    <property type="entry name" value="Metallo-B-lactamas"/>
</dbReference>
<dbReference type="EMBL" id="FOTR01000004">
    <property type="protein sequence ID" value="SFL80904.1"/>
    <property type="molecule type" value="Genomic_DNA"/>
</dbReference>
<dbReference type="GO" id="GO:0005886">
    <property type="term" value="C:plasma membrane"/>
    <property type="evidence" value="ECO:0007669"/>
    <property type="project" value="UniProtKB-SubCell"/>
</dbReference>
<dbReference type="SUPFAM" id="SSF56281">
    <property type="entry name" value="Metallo-hydrolase/oxidoreductase"/>
    <property type="match status" value="1"/>
</dbReference>
<dbReference type="PANTHER" id="PTHR30619">
    <property type="entry name" value="DNA INTERNALIZATION/COMPETENCE PROTEIN COMEC/REC2"/>
    <property type="match status" value="1"/>
</dbReference>
<dbReference type="CDD" id="cd07731">
    <property type="entry name" value="ComA-like_MBL-fold"/>
    <property type="match status" value="1"/>
</dbReference>
<reference evidence="9" key="1">
    <citation type="submission" date="2016-10" db="EMBL/GenBank/DDBJ databases">
        <authorList>
            <person name="Varghese N."/>
            <person name="Submissions S."/>
        </authorList>
    </citation>
    <scope>NUCLEOTIDE SEQUENCE [LARGE SCALE GENOMIC DNA]</scope>
    <source>
        <strain evidence="9">CGMCC 1.4250</strain>
    </source>
</reference>
<dbReference type="STRING" id="334253.SAMN04487943_10492"/>
<evidence type="ECO:0000313" key="9">
    <source>
        <dbReference type="Proteomes" id="UP000198565"/>
    </source>
</evidence>
<feature type="transmembrane region" description="Helical" evidence="6">
    <location>
        <begin position="478"/>
        <end position="495"/>
    </location>
</feature>
<keyword evidence="4 6" id="KW-1133">Transmembrane helix</keyword>
<feature type="domain" description="Metallo-beta-lactamase" evidence="7">
    <location>
        <begin position="508"/>
        <end position="710"/>
    </location>
</feature>
<dbReference type="InterPro" id="IPR035681">
    <property type="entry name" value="ComA-like_MBL"/>
</dbReference>
<keyword evidence="9" id="KW-1185">Reference proteome</keyword>
<dbReference type="OrthoDB" id="9761531at2"/>
<organism evidence="8 9">
    <name type="scientific">Gracilibacillus orientalis</name>
    <dbReference type="NCBI Taxonomy" id="334253"/>
    <lineage>
        <taxon>Bacteria</taxon>
        <taxon>Bacillati</taxon>
        <taxon>Bacillota</taxon>
        <taxon>Bacilli</taxon>
        <taxon>Bacillales</taxon>
        <taxon>Bacillaceae</taxon>
        <taxon>Gracilibacillus</taxon>
    </lineage>
</organism>
<proteinExistence type="predicted"/>
<feature type="transmembrane region" description="Helical" evidence="6">
    <location>
        <begin position="383"/>
        <end position="409"/>
    </location>
</feature>
<keyword evidence="5 6" id="KW-0472">Membrane</keyword>
<evidence type="ECO:0000256" key="4">
    <source>
        <dbReference type="ARBA" id="ARBA00022989"/>
    </source>
</evidence>
<feature type="transmembrane region" description="Helical" evidence="6">
    <location>
        <begin position="264"/>
        <end position="284"/>
    </location>
</feature>
<dbReference type="InterPro" id="IPR052159">
    <property type="entry name" value="Competence_DNA_uptake"/>
</dbReference>
<keyword evidence="2" id="KW-1003">Cell membrane</keyword>
<dbReference type="SMART" id="SM00849">
    <property type="entry name" value="Lactamase_B"/>
    <property type="match status" value="1"/>
</dbReference>
<dbReference type="NCBIfam" id="TIGR00361">
    <property type="entry name" value="ComEC_Rec2"/>
    <property type="match status" value="1"/>
</dbReference>
<feature type="transmembrane region" description="Helical" evidence="6">
    <location>
        <begin position="448"/>
        <end position="466"/>
    </location>
</feature>
<evidence type="ECO:0000256" key="1">
    <source>
        <dbReference type="ARBA" id="ARBA00004651"/>
    </source>
</evidence>
<feature type="transmembrane region" description="Helical" evidence="6">
    <location>
        <begin position="352"/>
        <end position="376"/>
    </location>
</feature>
<feature type="transmembrane region" description="Helical" evidence="6">
    <location>
        <begin position="232"/>
        <end position="252"/>
    </location>
</feature>
<feature type="transmembrane region" description="Helical" evidence="6">
    <location>
        <begin position="290"/>
        <end position="315"/>
    </location>
</feature>
<dbReference type="InterPro" id="IPR036866">
    <property type="entry name" value="RibonucZ/Hydroxyglut_hydro"/>
</dbReference>
<dbReference type="Pfam" id="PF00753">
    <property type="entry name" value="Lactamase_B"/>
    <property type="match status" value="1"/>
</dbReference>
<evidence type="ECO:0000256" key="6">
    <source>
        <dbReference type="SAM" id="Phobius"/>
    </source>
</evidence>
<dbReference type="Gene3D" id="3.60.15.10">
    <property type="entry name" value="Ribonuclease Z/Hydroxyacylglutathione hydrolase-like"/>
    <property type="match status" value="1"/>
</dbReference>
<keyword evidence="3 6" id="KW-0812">Transmembrane</keyword>
<dbReference type="Pfam" id="PF13567">
    <property type="entry name" value="DUF4131"/>
    <property type="match status" value="1"/>
</dbReference>
<accession>A0A1I4KQ73</accession>
<dbReference type="InterPro" id="IPR004477">
    <property type="entry name" value="ComEC_N"/>
</dbReference>
<comment type="subcellular location">
    <subcellularLocation>
        <location evidence="1">Cell membrane</location>
        <topology evidence="1">Multi-pass membrane protein</topology>
    </subcellularLocation>
</comment>
<sequence>MYQRLHWFVLLYVISFVLKDVSGKWFVVILGIITFYLIYFHRFSKLLITSLIVFGLFSFYQIPSLHPNDTIETSSSVSIQGKIQSSVEKNSQFFRFTFQSSDHQLIQVYYFTEPEEYRNKFMSFRTGASCTLYGTFQSIPAARNPGQFDYKDYLASQGIEKQLVIESMEQSKCEGQSSWQKIYDVRQHVLDHIEHNVSAFTYAWFAALLFGDRGHLEDDVTTLFQNWNLTHLLAISGLHVGLILSIVYFLMLFLSRITIEKAQVLIACLLFLYPAMAGGAPSVWRASLLAIVIIVLSKLPIRLATTDMLSIVFLIMVILDKFVIYSIAFQFSFIVTFGIILSRKLLNDDVGYIWLVLRISLISMLIILPIQLYHFFQFQPLSVFLNVIVIPYFTFIVLPYLILILFASLMPPVLAILDSIFVDLHTAVITALTTIDHFIQPPWLTGEFPIYFFLPFYILLWLFLYYFEKKQLSKALQFGSLIVLLLTFICIRPYLDPHGYITMLDIGQGDAIIVELPYRKGVFIFDAGGKMTADFSETSSETFDQVIDPYLKSKGINKIDAIILSHADHDHVGSVPYILAGYSVDYVITSPYFDAEIIEQYKNTDTESQFFTVKAGDTFDLKQHTFEVHYPERNQTDNNGNSLVISSTFGKDKWLFTGDLGETGETEIVHAYPALKADVLKVAHHGSNTSSSPSFLAAVEADLALISVGENNHYGHPHKDVLDNLKRYNVKVMRTDQYGAIIYKFSEERGTVFPYLP</sequence>
<feature type="transmembrane region" description="Helical" evidence="6">
    <location>
        <begin position="322"/>
        <end position="340"/>
    </location>
</feature>
<dbReference type="AlphaFoldDB" id="A0A1I4KQ73"/>
<name>A0A1I4KQ73_9BACI</name>
<dbReference type="NCBIfam" id="TIGR00360">
    <property type="entry name" value="ComEC_N-term"/>
    <property type="match status" value="1"/>
</dbReference>
<dbReference type="Pfam" id="PF03772">
    <property type="entry name" value="Competence"/>
    <property type="match status" value="1"/>
</dbReference>
<dbReference type="InterPro" id="IPR004797">
    <property type="entry name" value="Competence_ComEC/Rec2"/>
</dbReference>
<dbReference type="Proteomes" id="UP000198565">
    <property type="component" value="Unassembled WGS sequence"/>
</dbReference>
<dbReference type="RefSeq" id="WP_091483260.1">
    <property type="nucleotide sequence ID" value="NZ_FOTR01000004.1"/>
</dbReference>
<evidence type="ECO:0000256" key="3">
    <source>
        <dbReference type="ARBA" id="ARBA00022692"/>
    </source>
</evidence>